<gene>
    <name evidence="3" type="ORF">LSAC_03061</name>
</gene>
<dbReference type="InterPro" id="IPR055706">
    <property type="entry name" value="Slg1/2_DUF7282"/>
</dbReference>
<reference evidence="3" key="1">
    <citation type="journal article" date="2015" name="Genome Announc.">
        <title>Draft Genome Sequences of Anaerolinea thermolimosa IMO-1, Bellilinea caldifistulae GOMI-1, Leptolinea tardivitalis YMTK-2, Levilinea saccharolytica KIBI-1, Longilinea arvoryzae KOME-1, Previously Described as Members of the Class Anaerolineae (Chloroflexi).</title>
        <authorList>
            <person name="Matsuura N."/>
            <person name="Tourlousse M.D."/>
            <person name="Ohashi A."/>
            <person name="Hugenholtz P."/>
            <person name="Sekiguchi Y."/>
        </authorList>
    </citation>
    <scope>NUCLEOTIDE SEQUENCE</scope>
    <source>
        <strain evidence="3">KIBI-1</strain>
    </source>
</reference>
<keyword evidence="1" id="KW-0732">Signal</keyword>
<evidence type="ECO:0000313" key="3">
    <source>
        <dbReference type="EMBL" id="GAP19162.1"/>
    </source>
</evidence>
<dbReference type="EMBL" id="DF967975">
    <property type="protein sequence ID" value="GAP19162.1"/>
    <property type="molecule type" value="Genomic_DNA"/>
</dbReference>
<proteinExistence type="predicted"/>
<feature type="domain" description="DUF7282" evidence="2">
    <location>
        <begin position="61"/>
        <end position="164"/>
    </location>
</feature>
<dbReference type="Pfam" id="PF23951">
    <property type="entry name" value="DUF7282"/>
    <property type="match status" value="1"/>
</dbReference>
<dbReference type="RefSeq" id="WP_147238918.1">
    <property type="nucleotide sequence ID" value="NZ_BBXZ01000161.1"/>
</dbReference>
<evidence type="ECO:0000259" key="2">
    <source>
        <dbReference type="Pfam" id="PF23951"/>
    </source>
</evidence>
<dbReference type="OrthoDB" id="166920at2"/>
<dbReference type="PROSITE" id="PS51257">
    <property type="entry name" value="PROKAR_LIPOPROTEIN"/>
    <property type="match status" value="1"/>
</dbReference>
<accession>A0A0M8JPY8</accession>
<feature type="chain" id="PRO_5005817625" description="DUF7282 domain-containing protein" evidence="1">
    <location>
        <begin position="26"/>
        <end position="168"/>
    </location>
</feature>
<evidence type="ECO:0000256" key="1">
    <source>
        <dbReference type="SAM" id="SignalP"/>
    </source>
</evidence>
<protein>
    <recommendedName>
        <fullName evidence="2">DUF7282 domain-containing protein</fullName>
    </recommendedName>
</protein>
<organism evidence="3">
    <name type="scientific">Levilinea saccharolytica</name>
    <dbReference type="NCBI Taxonomy" id="229921"/>
    <lineage>
        <taxon>Bacteria</taxon>
        <taxon>Bacillati</taxon>
        <taxon>Chloroflexota</taxon>
        <taxon>Anaerolineae</taxon>
        <taxon>Anaerolineales</taxon>
        <taxon>Anaerolineaceae</taxon>
        <taxon>Levilinea</taxon>
    </lineage>
</organism>
<dbReference type="AlphaFoldDB" id="A0A0M8JPY8"/>
<sequence length="168" mass="17875">MKIAKWSRMLFILSLLIMIALMVAACQPAASPTAEGSTSTGGNGAQAPAPIVTVTEVAGPYIKISDQAIPNKRVILDESWSEVAGWLVIYNDKDGAANEVIGYGTLAQGRNMNSQIKVDITKATETLHAIIHVDVGKVSIFEFPGVDEPYLFNGNPVETTFKVTGGLP</sequence>
<feature type="signal peptide" evidence="1">
    <location>
        <begin position="1"/>
        <end position="25"/>
    </location>
</feature>
<name>A0A0M8JPY8_9CHLR</name>